<feature type="region of interest" description="Disordered" evidence="1">
    <location>
        <begin position="221"/>
        <end position="270"/>
    </location>
</feature>
<comment type="caution">
    <text evidence="2">The sequence shown here is derived from an EMBL/GenBank/DDBJ whole genome shotgun (WGS) entry which is preliminary data.</text>
</comment>
<proteinExistence type="predicted"/>
<keyword evidence="3" id="KW-1185">Reference proteome</keyword>
<evidence type="ECO:0000313" key="3">
    <source>
        <dbReference type="Proteomes" id="UP001362999"/>
    </source>
</evidence>
<reference evidence="2 3" key="1">
    <citation type="journal article" date="2024" name="J Genomics">
        <title>Draft genome sequencing and assembly of Favolaschia claudopus CIRM-BRFM 2984 isolated from oak limbs.</title>
        <authorList>
            <person name="Navarro D."/>
            <person name="Drula E."/>
            <person name="Chaduli D."/>
            <person name="Cazenave R."/>
            <person name="Ahrendt S."/>
            <person name="Wang J."/>
            <person name="Lipzen A."/>
            <person name="Daum C."/>
            <person name="Barry K."/>
            <person name="Grigoriev I.V."/>
            <person name="Favel A."/>
            <person name="Rosso M.N."/>
            <person name="Martin F."/>
        </authorList>
    </citation>
    <scope>NUCLEOTIDE SEQUENCE [LARGE SCALE GENOMIC DNA]</scope>
    <source>
        <strain evidence="2 3">CIRM-BRFM 2984</strain>
    </source>
</reference>
<dbReference type="Proteomes" id="UP001362999">
    <property type="component" value="Unassembled WGS sequence"/>
</dbReference>
<sequence length="270" mass="28989">MAHYGRLAGVMLFENARTLSPRVTIFDAIAVATDGTEVLGSVRHFNSQEDQPPIKVPNGVYLAEIRVVIREDGFNVFSEEPSRYAFVGDLKRWTPIEVLDPSPPAATITILGLTTKDDKKAGTFEMEAEQYSLAHAEAKSAAENAAKDSGRPAVPPPKSMLRVAGFFNADSPRYKNKKFPVPWLGRLSFVIGTLAGVSEELEGTAVIKRLRLEVDDVTFVNGPSGGATGPPVTPAPAASSSGQSRFSSYSRKRARVEDAPPTSSPTPNSS</sequence>
<dbReference type="AlphaFoldDB" id="A0AAV9ZRK2"/>
<dbReference type="EMBL" id="JAWWNJ010000120">
    <property type="protein sequence ID" value="KAK6988788.1"/>
    <property type="molecule type" value="Genomic_DNA"/>
</dbReference>
<organism evidence="2 3">
    <name type="scientific">Favolaschia claudopus</name>
    <dbReference type="NCBI Taxonomy" id="2862362"/>
    <lineage>
        <taxon>Eukaryota</taxon>
        <taxon>Fungi</taxon>
        <taxon>Dikarya</taxon>
        <taxon>Basidiomycota</taxon>
        <taxon>Agaricomycotina</taxon>
        <taxon>Agaricomycetes</taxon>
        <taxon>Agaricomycetidae</taxon>
        <taxon>Agaricales</taxon>
        <taxon>Marasmiineae</taxon>
        <taxon>Mycenaceae</taxon>
        <taxon>Favolaschia</taxon>
    </lineage>
</organism>
<protein>
    <submittedName>
        <fullName evidence="2">Uncharacterized protein</fullName>
    </submittedName>
</protein>
<gene>
    <name evidence="2" type="ORF">R3P38DRAFT_3228380</name>
</gene>
<evidence type="ECO:0000256" key="1">
    <source>
        <dbReference type="SAM" id="MobiDB-lite"/>
    </source>
</evidence>
<name>A0AAV9ZRK2_9AGAR</name>
<accession>A0AAV9ZRK2</accession>
<feature type="compositionally biased region" description="Low complexity" evidence="1">
    <location>
        <begin position="235"/>
        <end position="249"/>
    </location>
</feature>
<evidence type="ECO:0000313" key="2">
    <source>
        <dbReference type="EMBL" id="KAK6988788.1"/>
    </source>
</evidence>